<feature type="compositionally biased region" description="Polar residues" evidence="1">
    <location>
        <begin position="1105"/>
        <end position="1142"/>
    </location>
</feature>
<proteinExistence type="predicted"/>
<feature type="compositionally biased region" description="Low complexity" evidence="1">
    <location>
        <begin position="685"/>
        <end position="698"/>
    </location>
</feature>
<accession>A0AAD9J6D7</accession>
<feature type="region of interest" description="Disordered" evidence="1">
    <location>
        <begin position="531"/>
        <end position="889"/>
    </location>
</feature>
<comment type="caution">
    <text evidence="2">The sequence shown here is derived from an EMBL/GenBank/DDBJ whole genome shotgun (WGS) entry which is preliminary data.</text>
</comment>
<feature type="compositionally biased region" description="Basic and acidic residues" evidence="1">
    <location>
        <begin position="586"/>
        <end position="618"/>
    </location>
</feature>
<feature type="compositionally biased region" description="Polar residues" evidence="1">
    <location>
        <begin position="824"/>
        <end position="842"/>
    </location>
</feature>
<organism evidence="2 3">
    <name type="scientific">Paralvinella palmiformis</name>
    <dbReference type="NCBI Taxonomy" id="53620"/>
    <lineage>
        <taxon>Eukaryota</taxon>
        <taxon>Metazoa</taxon>
        <taxon>Spiralia</taxon>
        <taxon>Lophotrochozoa</taxon>
        <taxon>Annelida</taxon>
        <taxon>Polychaeta</taxon>
        <taxon>Sedentaria</taxon>
        <taxon>Canalipalpata</taxon>
        <taxon>Terebellida</taxon>
        <taxon>Terebelliformia</taxon>
        <taxon>Alvinellidae</taxon>
        <taxon>Paralvinella</taxon>
    </lineage>
</organism>
<dbReference type="Proteomes" id="UP001208570">
    <property type="component" value="Unassembled WGS sequence"/>
</dbReference>
<keyword evidence="3" id="KW-1185">Reference proteome</keyword>
<name>A0AAD9J6D7_9ANNE</name>
<feature type="compositionally biased region" description="Polar residues" evidence="1">
    <location>
        <begin position="745"/>
        <end position="756"/>
    </location>
</feature>
<evidence type="ECO:0000313" key="2">
    <source>
        <dbReference type="EMBL" id="KAK2146953.1"/>
    </source>
</evidence>
<reference evidence="2" key="1">
    <citation type="journal article" date="2023" name="Mol. Biol. Evol.">
        <title>Third-Generation Sequencing Reveals the Adaptive Role of the Epigenome in Three Deep-Sea Polychaetes.</title>
        <authorList>
            <person name="Perez M."/>
            <person name="Aroh O."/>
            <person name="Sun Y."/>
            <person name="Lan Y."/>
            <person name="Juniper S.K."/>
            <person name="Young C.R."/>
            <person name="Angers B."/>
            <person name="Qian P.Y."/>
        </authorList>
    </citation>
    <scope>NUCLEOTIDE SEQUENCE</scope>
    <source>
        <strain evidence="2">P08H-3</strain>
    </source>
</reference>
<sequence>MANRYRKRQTRSRTPEPISGQNPVWMPTSPRMPRARIARRSLGGWGSMGNLDQIMNSLQESIQQKQKECYSSFESLDNLSDEDDDSGIRMTDPTSKWRTSDALFGTKYKQDEDDANSVDDRAVLLPHRKPKSRSLQGSRENLTEHDPDFRTVRRLLPKVHPLQYRVDQNELTNKLNSSLRNDFDDHKNIISKHDTTDLQHEALSGIDISGSADIGLLGARFACKDNAINDNWTMKAADVDQSERSASEVSFLMDHSNSSGQISRNDLNNNQGTNLSPHFVKNSRHISSGIEANSRRRSRWDCTSPVTIKLQDSKPKTAANDKLLGDGGAKRQLPAYGRSKSEDCLKRDAKGPFKSQQKNTNPSPAVVLNPKFRQGFNLNAQRKLVSQNESTATHECIKPSKTSHTPKSKWEQNQVGPSILFESSTDIIPNSDENNEKYGGTMLYIGAKDDDNDEAHEVTATDEVEVSVAPDETSPSKSYEAFFVSCTEEDSAEKNAAEMSEEDRAIKFPQWVIPFIDDNLTGKFECGKGRQLAKKSKASPQSDRKPLTPVSIPRRSKSPSAIKLQKDSSPIPPPRMKRTAAMNRILQEKDDLACRERPIPEKSERSKTPTIKVPERVKSPVRMPKKLPRLPSESSSLSTDGSESESFPVHYVQHAKGPSVPLTKGVTLRTAGAPKQYCLKKSPSERSLGQRSSSSPRSELSKAGLSLTKPTTPRSMLNSKRSKSMDNLTLLSTASKSSESRNKKAFSTRNTLTRRSLSIDDSYAPDKKSDSASNKNGRKTPEPKENRAMRALREAMTSRSAPSSPAHHVVPRQSRTPTRKEALTPTSSMESSNGSRSLPIQTRSRKPAIPDKPVTSSARSRSRTRFERQDSTDSEESSAAQSVQRRVRLHTPVRRSVSLKEGSCVRIGDNDFASSETLTLPRRRSRVDDASLHSGGYGTLRKVSSSSDMPKKSILKKRPELAVAKPGPDIITMEPSRKEIMTRSGKRILPPPPEDIDVDFEGKLSIQSWMSTSVDNLNLNRSSSRDDIFKSPAPSRSRAPSSSSSDGSILGLRRTAFTSSRESLFKRSNSKDDGSNPPTSRIPSEKENTVTNTVTEKIKGLRRTALTSSRESLTKSSQQTDSVVTAANKSKTTRQRSLSASRENLLKKSTSKESLASNYHRMSNTKEHHQLGNNSAKVSSSRSNGLAQRKELDKWKKPSSVPSGREKSDSLALSKSGLQPVDSIKKHKKTLHTVGKPANHKMSDRFRKLVEGDINELATPVASVGKTGGLSERENSFDSGVEFVMHL</sequence>
<feature type="region of interest" description="Disordered" evidence="1">
    <location>
        <begin position="387"/>
        <end position="412"/>
    </location>
</feature>
<dbReference type="EMBL" id="JAODUP010000577">
    <property type="protein sequence ID" value="KAK2146953.1"/>
    <property type="molecule type" value="Genomic_DNA"/>
</dbReference>
<feature type="region of interest" description="Disordered" evidence="1">
    <location>
        <begin position="311"/>
        <end position="366"/>
    </location>
</feature>
<feature type="compositionally biased region" description="Polar residues" evidence="1">
    <location>
        <begin position="1152"/>
        <end position="1162"/>
    </location>
</feature>
<feature type="compositionally biased region" description="Basic residues" evidence="1">
    <location>
        <begin position="1"/>
        <end position="11"/>
    </location>
</feature>
<feature type="compositionally biased region" description="Polar residues" evidence="1">
    <location>
        <begin position="1171"/>
        <end position="1186"/>
    </location>
</feature>
<feature type="region of interest" description="Disordered" evidence="1">
    <location>
        <begin position="1020"/>
        <end position="1224"/>
    </location>
</feature>
<feature type="compositionally biased region" description="Polar residues" evidence="1">
    <location>
        <begin position="708"/>
        <end position="737"/>
    </location>
</feature>
<evidence type="ECO:0000313" key="3">
    <source>
        <dbReference type="Proteomes" id="UP001208570"/>
    </source>
</evidence>
<feature type="compositionally biased region" description="Basic and acidic residues" evidence="1">
    <location>
        <begin position="339"/>
        <end position="351"/>
    </location>
</feature>
<gene>
    <name evidence="2" type="ORF">LSH36_577g03078</name>
</gene>
<feature type="compositionally biased region" description="Polar residues" evidence="1">
    <location>
        <begin position="354"/>
        <end position="363"/>
    </location>
</feature>
<feature type="compositionally biased region" description="Basic and acidic residues" evidence="1">
    <location>
        <begin position="779"/>
        <end position="793"/>
    </location>
</feature>
<feature type="compositionally biased region" description="Low complexity" evidence="1">
    <location>
        <begin position="632"/>
        <end position="646"/>
    </location>
</feature>
<feature type="compositionally biased region" description="Basic and acidic residues" evidence="1">
    <location>
        <begin position="1063"/>
        <end position="1074"/>
    </location>
</feature>
<evidence type="ECO:0000256" key="1">
    <source>
        <dbReference type="SAM" id="MobiDB-lite"/>
    </source>
</evidence>
<feature type="region of interest" description="Disordered" evidence="1">
    <location>
        <begin position="76"/>
        <end position="95"/>
    </location>
</feature>
<feature type="compositionally biased region" description="Low complexity" evidence="1">
    <location>
        <begin position="1031"/>
        <end position="1045"/>
    </location>
</feature>
<feature type="region of interest" description="Disordered" evidence="1">
    <location>
        <begin position="1"/>
        <end position="30"/>
    </location>
</feature>
<protein>
    <submittedName>
        <fullName evidence="2">Uncharacterized protein</fullName>
    </submittedName>
</protein>